<dbReference type="EMBL" id="JAUESC010000383">
    <property type="protein sequence ID" value="KAK0585912.1"/>
    <property type="molecule type" value="Genomic_DNA"/>
</dbReference>
<dbReference type="PANTHER" id="PTHR47723:SF23">
    <property type="entry name" value="REVERSE TRANSCRIPTASE-LIKE PROTEIN"/>
    <property type="match status" value="1"/>
</dbReference>
<name>A0AA39VMT9_ACESA</name>
<dbReference type="PANTHER" id="PTHR47723">
    <property type="entry name" value="OS05G0353850 PROTEIN"/>
    <property type="match status" value="1"/>
</dbReference>
<dbReference type="InterPro" id="IPR036397">
    <property type="entry name" value="RNaseH_sf"/>
</dbReference>
<evidence type="ECO:0000313" key="3">
    <source>
        <dbReference type="Proteomes" id="UP001168877"/>
    </source>
</evidence>
<proteinExistence type="predicted"/>
<dbReference type="InterPro" id="IPR012337">
    <property type="entry name" value="RNaseH-like_sf"/>
</dbReference>
<dbReference type="InterPro" id="IPR053151">
    <property type="entry name" value="RNase_H-like"/>
</dbReference>
<reference evidence="2" key="2">
    <citation type="submission" date="2023-06" db="EMBL/GenBank/DDBJ databases">
        <authorList>
            <person name="Swenson N.G."/>
            <person name="Wegrzyn J.L."/>
            <person name="Mcevoy S.L."/>
        </authorList>
    </citation>
    <scope>NUCLEOTIDE SEQUENCE</scope>
    <source>
        <strain evidence="2">NS2018</strain>
        <tissue evidence="2">Leaf</tissue>
    </source>
</reference>
<dbReference type="GO" id="GO:0004523">
    <property type="term" value="F:RNA-DNA hybrid ribonuclease activity"/>
    <property type="evidence" value="ECO:0007669"/>
    <property type="project" value="InterPro"/>
</dbReference>
<reference evidence="2" key="1">
    <citation type="journal article" date="2022" name="Plant J.">
        <title>Strategies of tolerance reflected in two North American maple genomes.</title>
        <authorList>
            <person name="McEvoy S.L."/>
            <person name="Sezen U.U."/>
            <person name="Trouern-Trend A."/>
            <person name="McMahon S.M."/>
            <person name="Schaberg P.G."/>
            <person name="Yang J."/>
            <person name="Wegrzyn J.L."/>
            <person name="Swenson N.G."/>
        </authorList>
    </citation>
    <scope>NUCLEOTIDE SEQUENCE</scope>
    <source>
        <strain evidence="2">NS2018</strain>
    </source>
</reference>
<dbReference type="SUPFAM" id="SSF53098">
    <property type="entry name" value="Ribonuclease H-like"/>
    <property type="match status" value="1"/>
</dbReference>
<dbReference type="InterPro" id="IPR044730">
    <property type="entry name" value="RNase_H-like_dom_plant"/>
</dbReference>
<dbReference type="AlphaFoldDB" id="A0AA39VMT9"/>
<dbReference type="InterPro" id="IPR002156">
    <property type="entry name" value="RNaseH_domain"/>
</dbReference>
<organism evidence="2 3">
    <name type="scientific">Acer saccharum</name>
    <name type="common">Sugar maple</name>
    <dbReference type="NCBI Taxonomy" id="4024"/>
    <lineage>
        <taxon>Eukaryota</taxon>
        <taxon>Viridiplantae</taxon>
        <taxon>Streptophyta</taxon>
        <taxon>Embryophyta</taxon>
        <taxon>Tracheophyta</taxon>
        <taxon>Spermatophyta</taxon>
        <taxon>Magnoliopsida</taxon>
        <taxon>eudicotyledons</taxon>
        <taxon>Gunneridae</taxon>
        <taxon>Pentapetalae</taxon>
        <taxon>rosids</taxon>
        <taxon>malvids</taxon>
        <taxon>Sapindales</taxon>
        <taxon>Sapindaceae</taxon>
        <taxon>Hippocastanoideae</taxon>
        <taxon>Acereae</taxon>
        <taxon>Acer</taxon>
    </lineage>
</organism>
<protein>
    <recommendedName>
        <fullName evidence="1">RNase H type-1 domain-containing protein</fullName>
    </recommendedName>
</protein>
<feature type="domain" description="RNase H type-1" evidence="1">
    <location>
        <begin position="77"/>
        <end position="207"/>
    </location>
</feature>
<accession>A0AA39VMT9</accession>
<dbReference type="Proteomes" id="UP001168877">
    <property type="component" value="Unassembled WGS sequence"/>
</dbReference>
<sequence>MSFFSVASLVICGIGLPVFLALLCLLEEIYAIISMPFVSQMYNLQILCALHLNYSIRKTRNKMKHEGKPQVVWRAPPLHWIKVNSDGLSKGNPGPAAYGAVYRSSEGDFIGCFAMKIGCNTSFFAELSAAIHAIEIAYQRGWRMLWIESDSIAVLQCLQNNKFCCPWLLRNKWLYCLDYMKSMTLGFSHIYMKGNCIADRLTNIGLGFNSFTWWDSAPTQISSLLVRDACGLPNYWFK</sequence>
<comment type="caution">
    <text evidence="2">The sequence shown here is derived from an EMBL/GenBank/DDBJ whole genome shotgun (WGS) entry which is preliminary data.</text>
</comment>
<gene>
    <name evidence="2" type="ORF">LWI29_036200</name>
</gene>
<dbReference type="Pfam" id="PF13456">
    <property type="entry name" value="RVT_3"/>
    <property type="match status" value="1"/>
</dbReference>
<dbReference type="PROSITE" id="PS50879">
    <property type="entry name" value="RNASE_H_1"/>
    <property type="match status" value="1"/>
</dbReference>
<evidence type="ECO:0000313" key="2">
    <source>
        <dbReference type="EMBL" id="KAK0585912.1"/>
    </source>
</evidence>
<dbReference type="GO" id="GO:0003676">
    <property type="term" value="F:nucleic acid binding"/>
    <property type="evidence" value="ECO:0007669"/>
    <property type="project" value="InterPro"/>
</dbReference>
<keyword evidence="3" id="KW-1185">Reference proteome</keyword>
<dbReference type="CDD" id="cd06222">
    <property type="entry name" value="RNase_H_like"/>
    <property type="match status" value="1"/>
</dbReference>
<dbReference type="Gene3D" id="3.30.420.10">
    <property type="entry name" value="Ribonuclease H-like superfamily/Ribonuclease H"/>
    <property type="match status" value="1"/>
</dbReference>
<evidence type="ECO:0000259" key="1">
    <source>
        <dbReference type="PROSITE" id="PS50879"/>
    </source>
</evidence>